<dbReference type="PANTHER" id="PTHR13326:SF21">
    <property type="entry name" value="PSEUDOURIDYLATE SYNTHASE PUS7L"/>
    <property type="match status" value="1"/>
</dbReference>
<dbReference type="PIRSF" id="PIRSF037016">
    <property type="entry name" value="Pseudouridin_synth_euk_prd"/>
    <property type="match status" value="1"/>
</dbReference>
<dbReference type="Pfam" id="PF01142">
    <property type="entry name" value="TruD"/>
    <property type="match status" value="1"/>
</dbReference>
<dbReference type="GO" id="GO:0003723">
    <property type="term" value="F:RNA binding"/>
    <property type="evidence" value="ECO:0007669"/>
    <property type="project" value="InterPro"/>
</dbReference>
<name>A0A1V9YQ04_ACHHY</name>
<evidence type="ECO:0000259" key="3">
    <source>
        <dbReference type="PROSITE" id="PS50984"/>
    </source>
</evidence>
<dbReference type="GO" id="GO:0001522">
    <property type="term" value="P:pseudouridine synthesis"/>
    <property type="evidence" value="ECO:0007669"/>
    <property type="project" value="InterPro"/>
</dbReference>
<dbReference type="PANTHER" id="PTHR13326">
    <property type="entry name" value="TRNA PSEUDOURIDINE SYNTHASE D"/>
    <property type="match status" value="1"/>
</dbReference>
<dbReference type="InterPro" id="IPR042214">
    <property type="entry name" value="TruD_catalytic"/>
</dbReference>
<keyword evidence="5" id="KW-1185">Reference proteome</keyword>
<comment type="caution">
    <text evidence="4">The sequence shown here is derived from an EMBL/GenBank/DDBJ whole genome shotgun (WGS) entry which is preliminary data.</text>
</comment>
<keyword evidence="2" id="KW-0413">Isomerase</keyword>
<dbReference type="STRING" id="1202772.A0A1V9YQ04"/>
<organism evidence="4 5">
    <name type="scientific">Achlya hypogyna</name>
    <name type="common">Oomycete</name>
    <name type="synonym">Protoachlya hypogyna</name>
    <dbReference type="NCBI Taxonomy" id="1202772"/>
    <lineage>
        <taxon>Eukaryota</taxon>
        <taxon>Sar</taxon>
        <taxon>Stramenopiles</taxon>
        <taxon>Oomycota</taxon>
        <taxon>Saprolegniomycetes</taxon>
        <taxon>Saprolegniales</taxon>
        <taxon>Achlyaceae</taxon>
        <taxon>Achlya</taxon>
    </lineage>
</organism>
<dbReference type="AlphaFoldDB" id="A0A1V9YQ04"/>
<dbReference type="Proteomes" id="UP000243579">
    <property type="component" value="Unassembled WGS sequence"/>
</dbReference>
<evidence type="ECO:0000256" key="1">
    <source>
        <dbReference type="ARBA" id="ARBA00007953"/>
    </source>
</evidence>
<dbReference type="Gene3D" id="3.30.2350.20">
    <property type="entry name" value="TruD, catalytic domain"/>
    <property type="match status" value="2"/>
</dbReference>
<feature type="domain" description="TRUD" evidence="3">
    <location>
        <begin position="379"/>
        <end position="587"/>
    </location>
</feature>
<sequence>MEPISATDTASVGMTEFCAINVPGFRGLIKMEPEDFQVREVDTDGNVVDLDAPMLALPTNTVADAPKKTNQALNVAEPEGGWQLYLMQRIGRDAVDCLAEVVAGSRNAHTLLCPVDLEEKVALLKAIQHTYPALQCDTMRARIATDGTEEAPATIQLSLDPLYVKLLKGDMSVADCDRIMSFLLKGPLDRDAEAGVQLTQEMSKESRTRVHRLVASATACLVTKTNAANGIDVFFSPKMLKRRKRKQTTYVQFVLKKVNVDHFSALEALARTTKSTAASFTYAGTKDKRAITCQRIVAQNVAPQALVDAHAELQEVGLSLGHLVYVSGPMTLGQARGNEYQSMHLGWELMRLRFTIRIRQVKEPSATVDAAMLSLATTGFVNYFGFQRVGSPTVAVRSHHIGQALFQEDYARAIDLLFTPLEQDPPTYATVKKGFVATRDVNAALKAFPASSVTERAVLMGLKRFGATAYEKAVNSVAHHRRVMYLHAFQSFVFNVVASYRVKTLGSAVVVGDLYDDPVTHAVRVVSATEDCATLDLRHVVLPLFGSNVMYPANNVGDYYQTVLAEHGISTTQVNNLKGAYRTVFCHPDDLSWTFGDDTVALKFKLPPGAFATMLLREAMKHTGIEETA</sequence>
<dbReference type="InterPro" id="IPR020103">
    <property type="entry name" value="PsdUridine_synth_cat_dom_sf"/>
</dbReference>
<protein>
    <submittedName>
        <fullName evidence="4">Pseudouridylate synthase</fullName>
    </submittedName>
</protein>
<evidence type="ECO:0000313" key="5">
    <source>
        <dbReference type="Proteomes" id="UP000243579"/>
    </source>
</evidence>
<dbReference type="GO" id="GO:0005634">
    <property type="term" value="C:nucleus"/>
    <property type="evidence" value="ECO:0007669"/>
    <property type="project" value="TreeGrafter"/>
</dbReference>
<dbReference type="InterPro" id="IPR011760">
    <property type="entry name" value="PsdUridine_synth_TruD_insert"/>
</dbReference>
<dbReference type="PROSITE" id="PS50984">
    <property type="entry name" value="TRUD"/>
    <property type="match status" value="1"/>
</dbReference>
<proteinExistence type="inferred from homology"/>
<accession>A0A1V9YQ04</accession>
<dbReference type="OrthoDB" id="447290at2759"/>
<evidence type="ECO:0000313" key="4">
    <source>
        <dbReference type="EMBL" id="OQR87799.1"/>
    </source>
</evidence>
<evidence type="ECO:0000256" key="2">
    <source>
        <dbReference type="ARBA" id="ARBA00023235"/>
    </source>
</evidence>
<reference evidence="4 5" key="1">
    <citation type="journal article" date="2014" name="Genome Biol. Evol.">
        <title>The secreted proteins of Achlya hypogyna and Thraustotheca clavata identify the ancestral oomycete secretome and reveal gene acquisitions by horizontal gene transfer.</title>
        <authorList>
            <person name="Misner I."/>
            <person name="Blouin N."/>
            <person name="Leonard G."/>
            <person name="Richards T.A."/>
            <person name="Lane C.E."/>
        </authorList>
    </citation>
    <scope>NUCLEOTIDE SEQUENCE [LARGE SCALE GENOMIC DNA]</scope>
    <source>
        <strain evidence="4 5">ATCC 48635</strain>
    </source>
</reference>
<gene>
    <name evidence="4" type="ORF">ACHHYP_08022</name>
</gene>
<dbReference type="SUPFAM" id="SSF55120">
    <property type="entry name" value="Pseudouridine synthase"/>
    <property type="match status" value="1"/>
</dbReference>
<comment type="similarity">
    <text evidence="1">Belongs to the pseudouridine synthase TruD family.</text>
</comment>
<dbReference type="GO" id="GO:0009982">
    <property type="term" value="F:pseudouridine synthase activity"/>
    <property type="evidence" value="ECO:0007669"/>
    <property type="project" value="InterPro"/>
</dbReference>
<dbReference type="InterPro" id="IPR001656">
    <property type="entry name" value="PsdUridine_synth_TruD"/>
</dbReference>
<dbReference type="CDD" id="cd02576">
    <property type="entry name" value="PseudoU_synth_ScPUS7"/>
    <property type="match status" value="1"/>
</dbReference>
<dbReference type="EMBL" id="JNBR01001423">
    <property type="protein sequence ID" value="OQR87799.1"/>
    <property type="molecule type" value="Genomic_DNA"/>
</dbReference>